<feature type="region of interest" description="Disordered" evidence="1">
    <location>
        <begin position="33"/>
        <end position="58"/>
    </location>
</feature>
<organism evidence="3">
    <name type="scientific">Grosmannia clavigera (strain kw1407 / UAMH 11150)</name>
    <name type="common">Blue stain fungus</name>
    <name type="synonym">Graphiocladiella clavigera</name>
    <dbReference type="NCBI Taxonomy" id="655863"/>
    <lineage>
        <taxon>Eukaryota</taxon>
        <taxon>Fungi</taxon>
        <taxon>Dikarya</taxon>
        <taxon>Ascomycota</taxon>
        <taxon>Pezizomycotina</taxon>
        <taxon>Sordariomycetes</taxon>
        <taxon>Sordariomycetidae</taxon>
        <taxon>Ophiostomatales</taxon>
        <taxon>Ophiostomataceae</taxon>
        <taxon>Leptographium</taxon>
    </lineage>
</organism>
<evidence type="ECO:0000313" key="3">
    <source>
        <dbReference type="Proteomes" id="UP000007796"/>
    </source>
</evidence>
<dbReference type="InParanoid" id="F0XBF8"/>
<keyword evidence="3" id="KW-1185">Reference proteome</keyword>
<gene>
    <name evidence="2" type="ORF">CMQ_5178</name>
</gene>
<accession>F0XBF8</accession>
<name>F0XBF8_GROCL</name>
<dbReference type="HOGENOM" id="CLU_2184245_0_0_1"/>
<protein>
    <submittedName>
        <fullName evidence="2">Uncharacterized protein</fullName>
    </submittedName>
</protein>
<evidence type="ECO:0000256" key="1">
    <source>
        <dbReference type="SAM" id="MobiDB-lite"/>
    </source>
</evidence>
<dbReference type="EMBL" id="GL629756">
    <property type="protein sequence ID" value="EFX04916.1"/>
    <property type="molecule type" value="Genomic_DNA"/>
</dbReference>
<dbReference type="Proteomes" id="UP000007796">
    <property type="component" value="Unassembled WGS sequence"/>
</dbReference>
<dbReference type="AlphaFoldDB" id="F0XBF8"/>
<dbReference type="GeneID" id="25978471"/>
<reference evidence="2 3" key="1">
    <citation type="journal article" date="2011" name="Proc. Natl. Acad. Sci. U.S.A.">
        <title>Genome and transcriptome analyses of the mountain pine beetle-fungal symbiont Grosmannia clavigera, a lodgepole pine pathogen.</title>
        <authorList>
            <person name="DiGuistini S."/>
            <person name="Wang Y."/>
            <person name="Liao N.Y."/>
            <person name="Taylor G."/>
            <person name="Tanguay P."/>
            <person name="Feau N."/>
            <person name="Henrissat B."/>
            <person name="Chan S.K."/>
            <person name="Hesse-Orce U."/>
            <person name="Alamouti S.M."/>
            <person name="Tsui C.K.M."/>
            <person name="Docking R.T."/>
            <person name="Levasseur A."/>
            <person name="Haridas S."/>
            <person name="Robertson G."/>
            <person name="Birol I."/>
            <person name="Holt R.A."/>
            <person name="Marra M.A."/>
            <person name="Hamelin R.C."/>
            <person name="Hirst M."/>
            <person name="Jones S.J.M."/>
            <person name="Bohlmann J."/>
            <person name="Breuil C."/>
        </authorList>
    </citation>
    <scope>NUCLEOTIDE SEQUENCE [LARGE SCALE GENOMIC DNA]</scope>
    <source>
        <strain evidence="3">kw1407 / UAMH 11150</strain>
    </source>
</reference>
<sequence>MGCFICDASPSNAFAWDEQSKPAAFHSRITRPRKEHPGTDIISVTGLPKGTYSSTRQGSSTRDEALYIMRLEHKAGAYSLLFPPTATTVVRRELRALRSFRISRLAHQK</sequence>
<proteinExistence type="predicted"/>
<dbReference type="RefSeq" id="XP_014174398.1">
    <property type="nucleotide sequence ID" value="XM_014318923.1"/>
</dbReference>
<evidence type="ECO:0000313" key="2">
    <source>
        <dbReference type="EMBL" id="EFX04916.1"/>
    </source>
</evidence>